<keyword evidence="2" id="KW-1185">Reference proteome</keyword>
<name>A0A1H1PVF6_9CELL</name>
<dbReference type="STRING" id="545619.SAMN04489860_0905"/>
<sequence length="236" mass="24907">MQITLDHVRVDGRREPMLETIDLTLATGSVVLVAAEPGHGHTALALVATGRLRPDEGTVTFQSDGLVSADPADLRDASAVVDASGISEPDDALTVADVVAEGLSLAGRRSWPVDVTRWLAETMPGLDRRSRVDALLGTDRTALMAALAVSDPRVRVLVVVAPDRHGGNPAGWWDLAVRYAEAGYGVLVTAARSSVRLLGHHLESARDDDAWHAPPVVVATETPTPSVSNIPTEDLA</sequence>
<protein>
    <recommendedName>
        <fullName evidence="3">ABC transporter</fullName>
    </recommendedName>
</protein>
<evidence type="ECO:0000313" key="2">
    <source>
        <dbReference type="Proteomes" id="UP000185663"/>
    </source>
</evidence>
<dbReference type="eggNOG" id="COG4615">
    <property type="taxonomic scope" value="Bacteria"/>
</dbReference>
<dbReference type="OrthoDB" id="3775353at2"/>
<dbReference type="EMBL" id="LT629776">
    <property type="protein sequence ID" value="SDS14689.1"/>
    <property type="molecule type" value="Genomic_DNA"/>
</dbReference>
<dbReference type="InterPro" id="IPR027417">
    <property type="entry name" value="P-loop_NTPase"/>
</dbReference>
<gene>
    <name evidence="1" type="ORF">SAMN04489860_0905</name>
</gene>
<dbReference type="Proteomes" id="UP000185663">
    <property type="component" value="Chromosome I"/>
</dbReference>
<dbReference type="RefSeq" id="WP_157270308.1">
    <property type="nucleotide sequence ID" value="NZ_LT629776.1"/>
</dbReference>
<evidence type="ECO:0008006" key="3">
    <source>
        <dbReference type="Google" id="ProtNLM"/>
    </source>
</evidence>
<proteinExistence type="predicted"/>
<evidence type="ECO:0000313" key="1">
    <source>
        <dbReference type="EMBL" id="SDS14689.1"/>
    </source>
</evidence>
<dbReference type="Gene3D" id="3.40.50.300">
    <property type="entry name" value="P-loop containing nucleotide triphosphate hydrolases"/>
    <property type="match status" value="1"/>
</dbReference>
<dbReference type="AlphaFoldDB" id="A0A1H1PVF6"/>
<organism evidence="1 2">
    <name type="scientific">Paraoerskovia marina</name>
    <dbReference type="NCBI Taxonomy" id="545619"/>
    <lineage>
        <taxon>Bacteria</taxon>
        <taxon>Bacillati</taxon>
        <taxon>Actinomycetota</taxon>
        <taxon>Actinomycetes</taxon>
        <taxon>Micrococcales</taxon>
        <taxon>Cellulomonadaceae</taxon>
        <taxon>Paraoerskovia</taxon>
    </lineage>
</organism>
<dbReference type="SUPFAM" id="SSF52540">
    <property type="entry name" value="P-loop containing nucleoside triphosphate hydrolases"/>
    <property type="match status" value="1"/>
</dbReference>
<reference evidence="1 2" key="1">
    <citation type="submission" date="2016-10" db="EMBL/GenBank/DDBJ databases">
        <authorList>
            <person name="de Groot N.N."/>
        </authorList>
    </citation>
    <scope>NUCLEOTIDE SEQUENCE [LARGE SCALE GENOMIC DNA]</scope>
    <source>
        <strain evidence="1 2">DSM 22126</strain>
    </source>
</reference>
<accession>A0A1H1PVF6</accession>